<accession>A0A1J5SWH8</accession>
<proteinExistence type="predicted"/>
<organism evidence="1">
    <name type="scientific">mine drainage metagenome</name>
    <dbReference type="NCBI Taxonomy" id="410659"/>
    <lineage>
        <taxon>unclassified sequences</taxon>
        <taxon>metagenomes</taxon>
        <taxon>ecological metagenomes</taxon>
    </lineage>
</organism>
<comment type="caution">
    <text evidence="1">The sequence shown here is derived from an EMBL/GenBank/DDBJ whole genome shotgun (WGS) entry which is preliminary data.</text>
</comment>
<gene>
    <name evidence="1" type="ORF">GALL_117530</name>
</gene>
<dbReference type="AlphaFoldDB" id="A0A1J5SWH8"/>
<protein>
    <submittedName>
        <fullName evidence="1">Uncharacterized protein</fullName>
    </submittedName>
</protein>
<sequence length="169" mass="19495">MLNLVRVVSLCLALAVATTGWTSDLPDPVLTPGRTNPDVTQDNIRQTICVRGYSKSIRPPAYFTNKLKHNQMREYGYTDTNPRDYEEDHLIALSIGGAPDDPKNLWPQPWHSEWNAEKKDQLEFVLFRMVCEREISLADAQQAMARNWIKAWKEHVPNHPSYRYKGGRD</sequence>
<dbReference type="EMBL" id="MLJW01000046">
    <property type="protein sequence ID" value="OIR05956.1"/>
    <property type="molecule type" value="Genomic_DNA"/>
</dbReference>
<name>A0A1J5SWH8_9ZZZZ</name>
<evidence type="ECO:0000313" key="1">
    <source>
        <dbReference type="EMBL" id="OIR05956.1"/>
    </source>
</evidence>
<reference evidence="1" key="1">
    <citation type="submission" date="2016-10" db="EMBL/GenBank/DDBJ databases">
        <title>Sequence of Gallionella enrichment culture.</title>
        <authorList>
            <person name="Poehlein A."/>
            <person name="Muehling M."/>
            <person name="Daniel R."/>
        </authorList>
    </citation>
    <scope>NUCLEOTIDE SEQUENCE</scope>
</reference>